<sequence length="158" mass="17989">MAPSLQQRVERFNFDYADALNQRRFAEWPESFAADACDYRVVSRENHDAGLPAPLMGCYTPGMVKDRVSMLIKETLTYRQMYLRHYITNVRVHEEADGTIAASANLLVMQSDLEGNSSIYIVGCYDDTMLEIDGQLKLRKRLVIVDSFSIDNMLAVPL</sequence>
<dbReference type="CDD" id="cd00667">
    <property type="entry name" value="ring_hydroxylating_dioxygenases_beta"/>
    <property type="match status" value="1"/>
</dbReference>
<keyword evidence="2" id="KW-0560">Oxidoreductase</keyword>
<dbReference type="KEGG" id="vei:Veis_4604"/>
<dbReference type="HOGENOM" id="CLU_137193_0_0_4"/>
<dbReference type="GO" id="GO:0051213">
    <property type="term" value="F:dioxygenase activity"/>
    <property type="evidence" value="ECO:0007669"/>
    <property type="project" value="UniProtKB-KW"/>
</dbReference>
<reference evidence="4" key="1">
    <citation type="submission" date="2006-12" db="EMBL/GenBank/DDBJ databases">
        <title>Complete sequence of chromosome 1 of Verminephrobacter eiseniae EF01-2.</title>
        <authorList>
            <person name="Copeland A."/>
            <person name="Lucas S."/>
            <person name="Lapidus A."/>
            <person name="Barry K."/>
            <person name="Detter J.C."/>
            <person name="Glavina del Rio T."/>
            <person name="Dalin E."/>
            <person name="Tice H."/>
            <person name="Pitluck S."/>
            <person name="Chertkov O."/>
            <person name="Brettin T."/>
            <person name="Bruce D."/>
            <person name="Han C."/>
            <person name="Tapia R."/>
            <person name="Gilna P."/>
            <person name="Schmutz J."/>
            <person name="Larimer F."/>
            <person name="Land M."/>
            <person name="Hauser L."/>
            <person name="Kyrpides N."/>
            <person name="Kim E."/>
            <person name="Stahl D."/>
            <person name="Richardson P."/>
        </authorList>
    </citation>
    <scope>NUCLEOTIDE SEQUENCE [LARGE SCALE GENOMIC DNA]</scope>
    <source>
        <strain evidence="4">EF01-2</strain>
    </source>
</reference>
<evidence type="ECO:0000313" key="3">
    <source>
        <dbReference type="EMBL" id="ABM60302.1"/>
    </source>
</evidence>
<dbReference type="Proteomes" id="UP000000374">
    <property type="component" value="Chromosome"/>
</dbReference>
<dbReference type="EMBL" id="CP000542">
    <property type="protein sequence ID" value="ABM60302.1"/>
    <property type="molecule type" value="Genomic_DNA"/>
</dbReference>
<dbReference type="Gene3D" id="3.10.450.50">
    <property type="match status" value="1"/>
</dbReference>
<evidence type="ECO:0000313" key="4">
    <source>
        <dbReference type="Proteomes" id="UP000000374"/>
    </source>
</evidence>
<protein>
    <submittedName>
        <fullName evidence="3">Aromatic-ring-hydroxylating dioxygenase, beta subunit</fullName>
    </submittedName>
</protein>
<keyword evidence="4" id="KW-1185">Reference proteome</keyword>
<organism evidence="3 4">
    <name type="scientific">Verminephrobacter eiseniae (strain EF01-2)</name>
    <dbReference type="NCBI Taxonomy" id="391735"/>
    <lineage>
        <taxon>Bacteria</taxon>
        <taxon>Pseudomonadati</taxon>
        <taxon>Pseudomonadota</taxon>
        <taxon>Betaproteobacteria</taxon>
        <taxon>Burkholderiales</taxon>
        <taxon>Comamonadaceae</taxon>
        <taxon>Verminephrobacter</taxon>
    </lineage>
</organism>
<dbReference type="Pfam" id="PF00866">
    <property type="entry name" value="Ring_hydroxyl_B"/>
    <property type="match status" value="1"/>
</dbReference>
<comment type="similarity">
    <text evidence="1">Belongs to the bacterial ring-hydroxylating dioxygenase beta subunit family.</text>
</comment>
<dbReference type="AlphaFoldDB" id="A1WRP5"/>
<dbReference type="eggNOG" id="COG5517">
    <property type="taxonomic scope" value="Bacteria"/>
</dbReference>
<dbReference type="GeneID" id="76462895"/>
<dbReference type="RefSeq" id="WP_011812285.1">
    <property type="nucleotide sequence ID" value="NC_008786.1"/>
</dbReference>
<evidence type="ECO:0000256" key="1">
    <source>
        <dbReference type="ARBA" id="ARBA00009570"/>
    </source>
</evidence>
<proteinExistence type="inferred from homology"/>
<keyword evidence="3" id="KW-0223">Dioxygenase</keyword>
<dbReference type="InterPro" id="IPR000391">
    <property type="entry name" value="Rng_hydr_dOase-bsu"/>
</dbReference>
<name>A1WRP5_VEREI</name>
<evidence type="ECO:0000256" key="2">
    <source>
        <dbReference type="ARBA" id="ARBA00023002"/>
    </source>
</evidence>
<accession>A1WRP5</accession>
<gene>
    <name evidence="3" type="ordered locus">Veis_4604</name>
</gene>
<dbReference type="SUPFAM" id="SSF54427">
    <property type="entry name" value="NTF2-like"/>
    <property type="match status" value="1"/>
</dbReference>
<dbReference type="OrthoDB" id="2674149at2"/>
<dbReference type="STRING" id="391735.Veis_4604"/>
<dbReference type="InterPro" id="IPR032710">
    <property type="entry name" value="NTF2-like_dom_sf"/>
</dbReference>